<keyword evidence="4" id="KW-1185">Reference proteome</keyword>
<keyword evidence="2" id="KW-0732">Signal</keyword>
<dbReference type="Gene3D" id="2.70.50.70">
    <property type="match status" value="1"/>
</dbReference>
<reference evidence="4" key="1">
    <citation type="journal article" date="2014" name="Genome Announc.">
        <title>Draft genome sequence of the formaldehyde-resistant fungus Byssochlamys spectabilis No. 5 (anamorph Paecilomyces variotii No. 5) (NBRC109023).</title>
        <authorList>
            <person name="Oka T."/>
            <person name="Ekino K."/>
            <person name="Fukuda K."/>
            <person name="Nomura Y."/>
        </authorList>
    </citation>
    <scope>NUCLEOTIDE SEQUENCE [LARGE SCALE GENOMIC DNA]</scope>
    <source>
        <strain evidence="4">No. 5 / NBRC 109023</strain>
    </source>
</reference>
<feature type="compositionally biased region" description="Low complexity" evidence="1">
    <location>
        <begin position="279"/>
        <end position="305"/>
    </location>
</feature>
<evidence type="ECO:0000313" key="3">
    <source>
        <dbReference type="EMBL" id="GAD93338.1"/>
    </source>
</evidence>
<dbReference type="Proteomes" id="UP000018001">
    <property type="component" value="Unassembled WGS sequence"/>
</dbReference>
<dbReference type="EMBL" id="BAUL01000054">
    <property type="protein sequence ID" value="GAD93338.1"/>
    <property type="molecule type" value="Genomic_DNA"/>
</dbReference>
<evidence type="ECO:0000313" key="4">
    <source>
        <dbReference type="Proteomes" id="UP000018001"/>
    </source>
</evidence>
<evidence type="ECO:0000256" key="2">
    <source>
        <dbReference type="SAM" id="SignalP"/>
    </source>
</evidence>
<name>V5FN28_BYSSN</name>
<accession>V5FN28</accession>
<dbReference type="HOGENOM" id="CLU_032571_3_2_1"/>
<feature type="compositionally biased region" description="Low complexity" evidence="1">
    <location>
        <begin position="238"/>
        <end position="271"/>
    </location>
</feature>
<protein>
    <recommendedName>
        <fullName evidence="5">Extracellular protein</fullName>
    </recommendedName>
</protein>
<proteinExistence type="predicted"/>
<feature type="chain" id="PRO_5004733020" description="Extracellular protein" evidence="2">
    <location>
        <begin position="20"/>
        <end position="348"/>
    </location>
</feature>
<dbReference type="InParanoid" id="V5FN28"/>
<dbReference type="AlphaFoldDB" id="V5FN28"/>
<sequence>MVMKNIFVVGALLASSVCGHMQMSKPFPIRSPLNPNGGDKKDYSYTNPLSSSGSDYPCKGYANDPFQSVANYTAGSQYEMELSGSATHGGGSCQMSLSYDKGKTFKVIKSMEGGCPIPKKYDFTIPSDAPSGEALLGWTWFNKIGNREMYMNCAQVTIQGSSSKREHARDIRPRKLSARSTPFDSLPPIFLANINAEGQCTTTADEEVNFPMPGDNVQGHVSGKGYTCKGTAPFLGDSSSSSTSSSSSSSSSSSPSPSPSPSSSSSAPASAKVVPTPMASSSPIQSPTSTPSSSAVAQAPSAGGSCNSGDIVCSEDGKSFSMCDHSALKSMGSVAAGTKCKNGAIMAV</sequence>
<feature type="signal peptide" evidence="2">
    <location>
        <begin position="1"/>
        <end position="19"/>
    </location>
</feature>
<feature type="region of interest" description="Disordered" evidence="1">
    <location>
        <begin position="236"/>
        <end position="308"/>
    </location>
</feature>
<evidence type="ECO:0008006" key="5">
    <source>
        <dbReference type="Google" id="ProtNLM"/>
    </source>
</evidence>
<gene>
    <name evidence="3" type="ORF">PVAR5_1947</name>
</gene>
<dbReference type="PANTHER" id="PTHR36182">
    <property type="entry name" value="PROTEIN, PUTATIVE (AFU_ORTHOLOGUE AFUA_6G10930)-RELATED"/>
    <property type="match status" value="1"/>
</dbReference>
<dbReference type="OrthoDB" id="2342176at2759"/>
<dbReference type="eggNOG" id="ENOG502RZYG">
    <property type="taxonomic scope" value="Eukaryota"/>
</dbReference>
<dbReference type="PANTHER" id="PTHR36182:SF1">
    <property type="entry name" value="PROTEIN, PUTATIVE (AFU_ORTHOLOGUE AFUA_6G10930)-RELATED"/>
    <property type="match status" value="1"/>
</dbReference>
<evidence type="ECO:0000256" key="1">
    <source>
        <dbReference type="SAM" id="MobiDB-lite"/>
    </source>
</evidence>
<comment type="caution">
    <text evidence="3">The sequence shown here is derived from an EMBL/GenBank/DDBJ whole genome shotgun (WGS) entry which is preliminary data.</text>
</comment>
<organism evidence="3 4">
    <name type="scientific">Byssochlamys spectabilis (strain No. 5 / NBRC 109023)</name>
    <name type="common">Paecilomyces variotii</name>
    <dbReference type="NCBI Taxonomy" id="1356009"/>
    <lineage>
        <taxon>Eukaryota</taxon>
        <taxon>Fungi</taxon>
        <taxon>Dikarya</taxon>
        <taxon>Ascomycota</taxon>
        <taxon>Pezizomycotina</taxon>
        <taxon>Eurotiomycetes</taxon>
        <taxon>Eurotiomycetidae</taxon>
        <taxon>Eurotiales</taxon>
        <taxon>Thermoascaceae</taxon>
        <taxon>Paecilomyces</taxon>
    </lineage>
</organism>